<dbReference type="AlphaFoldDB" id="A0AAW2HAP4"/>
<reference evidence="2" key="1">
    <citation type="journal article" date="2024" name="Gigascience">
        <title>Chromosome-level genome of the poultry shaft louse Menopon gallinae provides insight into the host-switching and adaptive evolution of parasitic lice.</title>
        <authorList>
            <person name="Xu Y."/>
            <person name="Ma L."/>
            <person name="Liu S."/>
            <person name="Liang Y."/>
            <person name="Liu Q."/>
            <person name="He Z."/>
            <person name="Tian L."/>
            <person name="Duan Y."/>
            <person name="Cai W."/>
            <person name="Li H."/>
            <person name="Song F."/>
        </authorList>
    </citation>
    <scope>NUCLEOTIDE SEQUENCE</scope>
    <source>
        <strain evidence="2">Cailab_2023a</strain>
    </source>
</reference>
<accession>A0AAW2HAP4</accession>
<sequence>MKRTCYFRLSGLDGIVIMLVYWKDDWVDVKGPTPSRPSPQLAADDRSRNSPRTSGSVRRMSPKFAGAFRRRLTKMSKGKIVGEMETSCFHYEQTWEI</sequence>
<gene>
    <name evidence="2" type="ORF">PYX00_009290</name>
</gene>
<name>A0AAW2HAP4_9NEOP</name>
<evidence type="ECO:0000256" key="1">
    <source>
        <dbReference type="SAM" id="MobiDB-lite"/>
    </source>
</evidence>
<proteinExistence type="predicted"/>
<protein>
    <submittedName>
        <fullName evidence="2">Uncharacterized protein</fullName>
    </submittedName>
</protein>
<evidence type="ECO:0000313" key="2">
    <source>
        <dbReference type="EMBL" id="KAL0266854.1"/>
    </source>
</evidence>
<organism evidence="2">
    <name type="scientific">Menopon gallinae</name>
    <name type="common">poultry shaft louse</name>
    <dbReference type="NCBI Taxonomy" id="328185"/>
    <lineage>
        <taxon>Eukaryota</taxon>
        <taxon>Metazoa</taxon>
        <taxon>Ecdysozoa</taxon>
        <taxon>Arthropoda</taxon>
        <taxon>Hexapoda</taxon>
        <taxon>Insecta</taxon>
        <taxon>Pterygota</taxon>
        <taxon>Neoptera</taxon>
        <taxon>Paraneoptera</taxon>
        <taxon>Psocodea</taxon>
        <taxon>Troctomorpha</taxon>
        <taxon>Phthiraptera</taxon>
        <taxon>Amblycera</taxon>
        <taxon>Menoponidae</taxon>
        <taxon>Menopon</taxon>
    </lineage>
</organism>
<dbReference type="EMBL" id="JARGDH010000005">
    <property type="protein sequence ID" value="KAL0266854.1"/>
    <property type="molecule type" value="Genomic_DNA"/>
</dbReference>
<feature type="region of interest" description="Disordered" evidence="1">
    <location>
        <begin position="33"/>
        <end position="62"/>
    </location>
</feature>
<comment type="caution">
    <text evidence="2">The sequence shown here is derived from an EMBL/GenBank/DDBJ whole genome shotgun (WGS) entry which is preliminary data.</text>
</comment>